<keyword evidence="2" id="KW-0808">Transferase</keyword>
<reference evidence="2 3" key="1">
    <citation type="submission" date="2018-06" db="EMBL/GenBank/DDBJ databases">
        <title>Genomic Encyclopedia of Archaeal and Bacterial Type Strains, Phase II (KMG-II): from individual species to whole genera.</title>
        <authorList>
            <person name="Goeker M."/>
        </authorList>
    </citation>
    <scope>NUCLEOTIDE SEQUENCE [LARGE SCALE GENOMIC DNA]</scope>
    <source>
        <strain evidence="2 3">T4</strain>
    </source>
</reference>
<accession>A0A326RR26</accession>
<keyword evidence="3" id="KW-1185">Reference proteome</keyword>
<dbReference type="GO" id="GO:0008168">
    <property type="term" value="F:methyltransferase activity"/>
    <property type="evidence" value="ECO:0007669"/>
    <property type="project" value="UniProtKB-KW"/>
</dbReference>
<dbReference type="GO" id="GO:0032259">
    <property type="term" value="P:methylation"/>
    <property type="evidence" value="ECO:0007669"/>
    <property type="project" value="UniProtKB-KW"/>
</dbReference>
<gene>
    <name evidence="2" type="ORF">CLV31_10578</name>
</gene>
<dbReference type="SUPFAM" id="SSF53335">
    <property type="entry name" value="S-adenosyl-L-methionine-dependent methyltransferases"/>
    <property type="match status" value="1"/>
</dbReference>
<dbReference type="Pfam" id="PF13649">
    <property type="entry name" value="Methyltransf_25"/>
    <property type="match status" value="1"/>
</dbReference>
<name>A0A326RR26_9BACT</name>
<sequence>MSKSDLLVELYSNINTTGALTFSSKALVNKMLSYTDLSQARLVIELGGGDGSITQGIVDRLSPEAELLVFEINTSFCEAMKKQFPQPNVKIICDSAENIEAYLEGKKADYVLSSLPFSLISKEGTDQILKQSKRALTPQGKFIQICYSYLLKKLFQKYFSQVEAKFTLKNLPPAFVMICH</sequence>
<evidence type="ECO:0000313" key="3">
    <source>
        <dbReference type="Proteomes" id="UP000248917"/>
    </source>
</evidence>
<evidence type="ECO:0000259" key="1">
    <source>
        <dbReference type="Pfam" id="PF13649"/>
    </source>
</evidence>
<dbReference type="CDD" id="cd02440">
    <property type="entry name" value="AdoMet_MTases"/>
    <property type="match status" value="1"/>
</dbReference>
<organism evidence="2 3">
    <name type="scientific">Algoriphagus aquaeductus</name>
    <dbReference type="NCBI Taxonomy" id="475299"/>
    <lineage>
        <taxon>Bacteria</taxon>
        <taxon>Pseudomonadati</taxon>
        <taxon>Bacteroidota</taxon>
        <taxon>Cytophagia</taxon>
        <taxon>Cytophagales</taxon>
        <taxon>Cyclobacteriaceae</taxon>
        <taxon>Algoriphagus</taxon>
    </lineage>
</organism>
<dbReference type="Gene3D" id="3.40.50.150">
    <property type="entry name" value="Vaccinia Virus protein VP39"/>
    <property type="match status" value="1"/>
</dbReference>
<dbReference type="OrthoDB" id="9805585at2"/>
<feature type="domain" description="Methyltransferase" evidence="1">
    <location>
        <begin position="43"/>
        <end position="140"/>
    </location>
</feature>
<comment type="caution">
    <text evidence="2">The sequence shown here is derived from an EMBL/GenBank/DDBJ whole genome shotgun (WGS) entry which is preliminary data.</text>
</comment>
<proteinExistence type="predicted"/>
<keyword evidence="2" id="KW-0489">Methyltransferase</keyword>
<evidence type="ECO:0000313" key="2">
    <source>
        <dbReference type="EMBL" id="PZV83853.1"/>
    </source>
</evidence>
<dbReference type="Proteomes" id="UP000248917">
    <property type="component" value="Unassembled WGS sequence"/>
</dbReference>
<dbReference type="RefSeq" id="WP_111392467.1">
    <property type="nucleotide sequence ID" value="NZ_QKTX01000005.1"/>
</dbReference>
<dbReference type="InterPro" id="IPR041698">
    <property type="entry name" value="Methyltransf_25"/>
</dbReference>
<protein>
    <submittedName>
        <fullName evidence="2">Phospholipid N-methyltransferase</fullName>
    </submittedName>
</protein>
<dbReference type="EMBL" id="QKTX01000005">
    <property type="protein sequence ID" value="PZV83853.1"/>
    <property type="molecule type" value="Genomic_DNA"/>
</dbReference>
<dbReference type="InterPro" id="IPR029063">
    <property type="entry name" value="SAM-dependent_MTases_sf"/>
</dbReference>
<dbReference type="AlphaFoldDB" id="A0A326RR26"/>